<accession>A0ABX0K140</accession>
<dbReference type="PROSITE" id="PS00211">
    <property type="entry name" value="ABC_TRANSPORTER_1"/>
    <property type="match status" value="1"/>
</dbReference>
<dbReference type="EMBL" id="WOSY01000008">
    <property type="protein sequence ID" value="NHN88980.1"/>
    <property type="molecule type" value="Genomic_DNA"/>
</dbReference>
<keyword evidence="6" id="KW-1185">Reference proteome</keyword>
<gene>
    <name evidence="5" type="ORF">GOB81_10095</name>
</gene>
<dbReference type="SUPFAM" id="SSF52540">
    <property type="entry name" value="P-loop containing nucleoside triphosphate hydrolases"/>
    <property type="match status" value="1"/>
</dbReference>
<proteinExistence type="predicted"/>
<dbReference type="SMART" id="SM00382">
    <property type="entry name" value="AAA"/>
    <property type="match status" value="1"/>
</dbReference>
<dbReference type="InterPro" id="IPR027417">
    <property type="entry name" value="P-loop_NTPase"/>
</dbReference>
<dbReference type="PANTHER" id="PTHR43023">
    <property type="entry name" value="PROTEIN TRIGALACTOSYLDIACYLGLYCEROL 3, CHLOROPLASTIC"/>
    <property type="match status" value="1"/>
</dbReference>
<keyword evidence="1" id="KW-0813">Transport</keyword>
<dbReference type="Proteomes" id="UP000631653">
    <property type="component" value="Unassembled WGS sequence"/>
</dbReference>
<dbReference type="Pfam" id="PF00005">
    <property type="entry name" value="ABC_tran"/>
    <property type="match status" value="1"/>
</dbReference>
<reference evidence="5 6" key="1">
    <citation type="journal article" date="2020" name="Int. J. Syst. Evol. Microbiol.">
        <title>Novel acetic acid bacteria from cider fermentations: Acetobacter conturbans sp. nov. and Acetobacter fallax sp. nov.</title>
        <authorList>
            <person name="Sombolestani A.S."/>
            <person name="Cleenwerck I."/>
            <person name="Cnockaert M."/>
            <person name="Borremans W."/>
            <person name="Wieme A.D."/>
            <person name="De Vuyst L."/>
            <person name="Vandamme P."/>
        </authorList>
    </citation>
    <scope>NUCLEOTIDE SEQUENCE [LARGE SCALE GENOMIC DNA]</scope>
    <source>
        <strain evidence="5 6">LMG 1627</strain>
    </source>
</reference>
<keyword evidence="3 5" id="KW-0067">ATP-binding</keyword>
<dbReference type="InterPro" id="IPR003439">
    <property type="entry name" value="ABC_transporter-like_ATP-bd"/>
</dbReference>
<dbReference type="GO" id="GO:0005524">
    <property type="term" value="F:ATP binding"/>
    <property type="evidence" value="ECO:0007669"/>
    <property type="project" value="UniProtKB-KW"/>
</dbReference>
<sequence length="271" mass="29137">MTEPTPSSQPKIRIRGLRKAFGSKVVLDGIDLDVPAGTSFVIIGGSGSGKSVLLRCILGLVQPDEGLIEIDGVDVLRAPRRQREERIGEIGMLFQNAALFDSLSVWENVAFGLLAPEPGKHSEKHPRLSRVEARTRADEVLAQVGLDASVGDLYPSELSGGMQKRVGLARAIADHPEILFFDEPTTGLDPIMGAVIDGLIVDCVKTMGSTAIAITHDMASAQRIGDEAAMLYRGKLVWQGPASSLMNSGNAMVDQFTHGRREGPITMELRQ</sequence>
<evidence type="ECO:0000313" key="5">
    <source>
        <dbReference type="EMBL" id="NHN88980.1"/>
    </source>
</evidence>
<evidence type="ECO:0000256" key="3">
    <source>
        <dbReference type="ARBA" id="ARBA00022840"/>
    </source>
</evidence>
<dbReference type="Gene3D" id="3.40.50.300">
    <property type="entry name" value="P-loop containing nucleotide triphosphate hydrolases"/>
    <property type="match status" value="1"/>
</dbReference>
<evidence type="ECO:0000313" key="6">
    <source>
        <dbReference type="Proteomes" id="UP000631653"/>
    </source>
</evidence>
<dbReference type="PANTHER" id="PTHR43023:SF3">
    <property type="entry name" value="PROTEIN TRIGALACTOSYLDIACYLGLYCEROL 3, CHLOROPLASTIC"/>
    <property type="match status" value="1"/>
</dbReference>
<organism evidence="5 6">
    <name type="scientific">Acetobacter conturbans</name>
    <dbReference type="NCBI Taxonomy" id="1737472"/>
    <lineage>
        <taxon>Bacteria</taxon>
        <taxon>Pseudomonadati</taxon>
        <taxon>Pseudomonadota</taxon>
        <taxon>Alphaproteobacteria</taxon>
        <taxon>Acetobacterales</taxon>
        <taxon>Acetobacteraceae</taxon>
        <taxon>Acetobacter</taxon>
    </lineage>
</organism>
<name>A0ABX0K140_9PROT</name>
<evidence type="ECO:0000256" key="2">
    <source>
        <dbReference type="ARBA" id="ARBA00022741"/>
    </source>
</evidence>
<comment type="caution">
    <text evidence="5">The sequence shown here is derived from an EMBL/GenBank/DDBJ whole genome shotgun (WGS) entry which is preliminary data.</text>
</comment>
<feature type="domain" description="ABC transporter" evidence="4">
    <location>
        <begin position="12"/>
        <end position="258"/>
    </location>
</feature>
<keyword evidence="2" id="KW-0547">Nucleotide-binding</keyword>
<dbReference type="InterPro" id="IPR003593">
    <property type="entry name" value="AAA+_ATPase"/>
</dbReference>
<dbReference type="InterPro" id="IPR017871">
    <property type="entry name" value="ABC_transporter-like_CS"/>
</dbReference>
<dbReference type="RefSeq" id="WP_173570285.1">
    <property type="nucleotide sequence ID" value="NZ_WOSY01000008.1"/>
</dbReference>
<evidence type="ECO:0000256" key="1">
    <source>
        <dbReference type="ARBA" id="ARBA00022448"/>
    </source>
</evidence>
<evidence type="ECO:0000259" key="4">
    <source>
        <dbReference type="PROSITE" id="PS50893"/>
    </source>
</evidence>
<protein>
    <submittedName>
        <fullName evidence="5">ATP-binding cassette domain-containing protein</fullName>
    </submittedName>
</protein>
<dbReference type="PROSITE" id="PS50893">
    <property type="entry name" value="ABC_TRANSPORTER_2"/>
    <property type="match status" value="1"/>
</dbReference>